<name>A0A926NYC1_9HYPH</name>
<dbReference type="SUPFAM" id="SSF53098">
    <property type="entry name" value="Ribonuclease H-like"/>
    <property type="match status" value="1"/>
</dbReference>
<dbReference type="RefSeq" id="WP_190294348.1">
    <property type="nucleotide sequence ID" value="NZ_JABFCZ010000049.1"/>
</dbReference>
<dbReference type="Pfam" id="PF13276">
    <property type="entry name" value="HTH_21"/>
    <property type="match status" value="1"/>
</dbReference>
<accession>A0A926NYC1</accession>
<gene>
    <name evidence="2" type="ORF">HK439_25670</name>
</gene>
<reference evidence="2" key="1">
    <citation type="submission" date="2020-05" db="EMBL/GenBank/DDBJ databases">
        <title>Identification of trans-AT polyketide cluster in two marine bacteria, producers of a novel glutaramide-containing polyketide sesbanimide D and analogs.</title>
        <authorList>
            <person name="Kacar D."/>
            <person name="Rodriguez P."/>
            <person name="Canedo L."/>
            <person name="Gonzalez E."/>
            <person name="Galan B."/>
            <person name="De La Calle F."/>
            <person name="Garcia J.L."/>
        </authorList>
    </citation>
    <scope>NUCLEOTIDE SEQUENCE</scope>
    <source>
        <strain evidence="2">PHM038</strain>
    </source>
</reference>
<dbReference type="InterPro" id="IPR012337">
    <property type="entry name" value="RNaseH-like_sf"/>
</dbReference>
<sequence length="127" mass="14366">MKETYGASRIHVELVEIGIPVGRKRVERLMKSASLKGVSRRCGTRTTIRDEQLRPASDLVDRNFYARELNVLWGGAINYVPTWAGFLYMEAVIFDAFSRRIFGWPIGHNLKAQLLKQDIIKGVATTG</sequence>
<dbReference type="InterPro" id="IPR050900">
    <property type="entry name" value="Transposase_IS3/IS150/IS904"/>
</dbReference>
<evidence type="ECO:0000259" key="1">
    <source>
        <dbReference type="Pfam" id="PF13276"/>
    </source>
</evidence>
<dbReference type="Proteomes" id="UP000598467">
    <property type="component" value="Unassembled WGS sequence"/>
</dbReference>
<dbReference type="PANTHER" id="PTHR46889">
    <property type="entry name" value="TRANSPOSASE INSF FOR INSERTION SEQUENCE IS3B-RELATED"/>
    <property type="match status" value="1"/>
</dbReference>
<dbReference type="AlphaFoldDB" id="A0A926NYC1"/>
<protein>
    <submittedName>
        <fullName evidence="2">IS3 family transposase</fullName>
    </submittedName>
</protein>
<evidence type="ECO:0000313" key="3">
    <source>
        <dbReference type="Proteomes" id="UP000598467"/>
    </source>
</evidence>
<dbReference type="EMBL" id="JABFCZ010000049">
    <property type="protein sequence ID" value="MBD1549657.1"/>
    <property type="molecule type" value="Genomic_DNA"/>
</dbReference>
<comment type="caution">
    <text evidence="2">The sequence shown here is derived from an EMBL/GenBank/DDBJ whole genome shotgun (WGS) entry which is preliminary data.</text>
</comment>
<dbReference type="InterPro" id="IPR025948">
    <property type="entry name" value="HTH-like_dom"/>
</dbReference>
<dbReference type="PANTHER" id="PTHR46889:SF4">
    <property type="entry name" value="TRANSPOSASE INSO FOR INSERTION SEQUENCE ELEMENT IS911B-RELATED"/>
    <property type="match status" value="1"/>
</dbReference>
<organism evidence="2 3">
    <name type="scientific">Roseibium aggregatum</name>
    <dbReference type="NCBI Taxonomy" id="187304"/>
    <lineage>
        <taxon>Bacteria</taxon>
        <taxon>Pseudomonadati</taxon>
        <taxon>Pseudomonadota</taxon>
        <taxon>Alphaproteobacteria</taxon>
        <taxon>Hyphomicrobiales</taxon>
        <taxon>Stappiaceae</taxon>
        <taxon>Roseibium</taxon>
    </lineage>
</organism>
<evidence type="ECO:0000313" key="2">
    <source>
        <dbReference type="EMBL" id="MBD1549657.1"/>
    </source>
</evidence>
<proteinExistence type="predicted"/>
<feature type="domain" description="HTH-like" evidence="1">
    <location>
        <begin position="2"/>
        <end position="41"/>
    </location>
</feature>